<dbReference type="Pfam" id="PF17187">
    <property type="entry name" value="Svf1_C"/>
    <property type="match status" value="1"/>
</dbReference>
<dbReference type="InterPro" id="IPR051385">
    <property type="entry name" value="Ceramide-binding_SVF1"/>
</dbReference>
<dbReference type="GO" id="GO:0006979">
    <property type="term" value="P:response to oxidative stress"/>
    <property type="evidence" value="ECO:0007669"/>
    <property type="project" value="InterPro"/>
</dbReference>
<proteinExistence type="inferred from homology"/>
<evidence type="ECO:0000313" key="6">
    <source>
        <dbReference type="EMBL" id="EDO18142.1"/>
    </source>
</evidence>
<sequence>MFHLGGKGSKKNKIKFIPIEEVNSKDPESKSNYATIDDIRPLEWYVHPDSLQHLDNSTHSSIIGAIKPNMQSRVETQTLYFTDLKSGRSGFVQLVYSSVINGLYKGFQLNFKIFGSEKKSSKDIWETYKLDNLMSFRPLRVEFDDVLFEFVRSDKKNESGGDVIAQLNIKVDIRPKPSENQGRLKIDLKADLYQGYMINPNGCSYYLDKAVSSVSQVEKGGDQDISSKMLRHLFIPRGRCSGTISYTDSKGENDIKLTLSDVPISYIDAVQGLLPNKAAKSWNFLCYQSENYSILCMEYTTTEEYGNDTVTIYSITNKEKITKLISCVNKCKVVYDKTIEDKDNGWSYPTSIAFPMDFSEPELNLVNRYDIMEELPLIVKKIAQNIANVKPYIYQYCQKSSFENEEGISIIESTFIS</sequence>
<dbReference type="Pfam" id="PF08622">
    <property type="entry name" value="Svf1"/>
    <property type="match status" value="1"/>
</dbReference>
<dbReference type="EMBL" id="DS480393">
    <property type="protein sequence ID" value="EDO18142.1"/>
    <property type="molecule type" value="Genomic_DNA"/>
</dbReference>
<dbReference type="GO" id="GO:0005737">
    <property type="term" value="C:cytoplasm"/>
    <property type="evidence" value="ECO:0007669"/>
    <property type="project" value="UniProtKB-SubCell"/>
</dbReference>
<feature type="domain" description="Svf1-like C-terminal" evidence="5">
    <location>
        <begin position="275"/>
        <end position="417"/>
    </location>
</feature>
<dbReference type="InParanoid" id="A7THY0"/>
<dbReference type="eggNOG" id="ENOG502QQBB">
    <property type="taxonomic scope" value="Eukaryota"/>
</dbReference>
<dbReference type="KEGG" id="vpo:Kpol_1031p48"/>
<organism evidence="7">
    <name type="scientific">Vanderwaltozyma polyspora (strain ATCC 22028 / DSM 70294 / BCRC 21397 / CBS 2163 / NBRC 10782 / NRRL Y-8283 / UCD 57-17)</name>
    <name type="common">Kluyveromyces polysporus</name>
    <dbReference type="NCBI Taxonomy" id="436907"/>
    <lineage>
        <taxon>Eukaryota</taxon>
        <taxon>Fungi</taxon>
        <taxon>Dikarya</taxon>
        <taxon>Ascomycota</taxon>
        <taxon>Saccharomycotina</taxon>
        <taxon>Saccharomycetes</taxon>
        <taxon>Saccharomycetales</taxon>
        <taxon>Saccharomycetaceae</taxon>
        <taxon>Vanderwaltozyma</taxon>
    </lineage>
</organism>
<evidence type="ECO:0000259" key="4">
    <source>
        <dbReference type="Pfam" id="PF08622"/>
    </source>
</evidence>
<gene>
    <name evidence="6" type="ORF">Kpol_1031p48</name>
</gene>
<evidence type="ECO:0000256" key="3">
    <source>
        <dbReference type="ARBA" id="ARBA00022490"/>
    </source>
</evidence>
<feature type="domain" description="Svf1-like N-terminal" evidence="4">
    <location>
        <begin position="74"/>
        <end position="271"/>
    </location>
</feature>
<dbReference type="AlphaFoldDB" id="A7THY0"/>
<keyword evidence="3" id="KW-0963">Cytoplasm</keyword>
<evidence type="ECO:0000259" key="5">
    <source>
        <dbReference type="Pfam" id="PF17187"/>
    </source>
</evidence>
<protein>
    <submittedName>
        <fullName evidence="6">Uncharacterized protein</fullName>
    </submittedName>
</protein>
<dbReference type="FunCoup" id="A7THY0">
    <property type="interactions" value="48"/>
</dbReference>
<dbReference type="PANTHER" id="PTHR47107:SF1">
    <property type="entry name" value="CERAMIDE-BINDING PROTEIN SVF1-RELATED"/>
    <property type="match status" value="1"/>
</dbReference>
<dbReference type="RefSeq" id="XP_001646000.1">
    <property type="nucleotide sequence ID" value="XM_001645950.1"/>
</dbReference>
<dbReference type="Proteomes" id="UP000000267">
    <property type="component" value="Unassembled WGS sequence"/>
</dbReference>
<evidence type="ECO:0000256" key="1">
    <source>
        <dbReference type="ARBA" id="ARBA00004496"/>
    </source>
</evidence>
<comment type="subcellular location">
    <subcellularLocation>
        <location evidence="1">Cytoplasm</location>
    </subcellularLocation>
</comment>
<dbReference type="InterPro" id="IPR013931">
    <property type="entry name" value="Svf1-like_N"/>
</dbReference>
<keyword evidence="7" id="KW-1185">Reference proteome</keyword>
<evidence type="ECO:0000256" key="2">
    <source>
        <dbReference type="ARBA" id="ARBA00009069"/>
    </source>
</evidence>
<dbReference type="OrthoDB" id="2590239at2759"/>
<dbReference type="PANTHER" id="PTHR47107">
    <property type="entry name" value="SVF1-LIKE PROTEIN YDR222W-RELATED"/>
    <property type="match status" value="1"/>
</dbReference>
<reference evidence="6 7" key="1">
    <citation type="journal article" date="2007" name="Proc. Natl. Acad. Sci. U.S.A.">
        <title>Independent sorting-out of thousands of duplicated gene pairs in two yeast species descended from a whole-genome duplication.</title>
        <authorList>
            <person name="Scannell D.R."/>
            <person name="Frank A.C."/>
            <person name="Conant G.C."/>
            <person name="Byrne K.P."/>
            <person name="Woolfit M."/>
            <person name="Wolfe K.H."/>
        </authorList>
    </citation>
    <scope>NUCLEOTIDE SEQUENCE [LARGE SCALE GENOMIC DNA]</scope>
    <source>
        <strain evidence="7">ATCC 22028 / DSM 70294 / BCRC 21397 / CBS 2163 / NBRC 10782 / NRRL Y-8283 / UCD 57-17</strain>
    </source>
</reference>
<name>A7THY0_VANPO</name>
<comment type="similarity">
    <text evidence="2">Belongs to the SVF1 family.</text>
</comment>
<dbReference type="PhylomeDB" id="A7THY0"/>
<evidence type="ECO:0000313" key="7">
    <source>
        <dbReference type="Proteomes" id="UP000000267"/>
    </source>
</evidence>
<dbReference type="GeneID" id="5546415"/>
<dbReference type="OMA" id="CMEFTTT"/>
<dbReference type="HOGENOM" id="CLU_030205_0_0_1"/>
<dbReference type="InterPro" id="IPR033394">
    <property type="entry name" value="Svf1-like_C"/>
</dbReference>
<accession>A7THY0</accession>